<proteinExistence type="predicted"/>
<feature type="compositionally biased region" description="Polar residues" evidence="1">
    <location>
        <begin position="349"/>
        <end position="360"/>
    </location>
</feature>
<evidence type="ECO:0000256" key="1">
    <source>
        <dbReference type="SAM" id="MobiDB-lite"/>
    </source>
</evidence>
<feature type="compositionally biased region" description="Basic and acidic residues" evidence="1">
    <location>
        <begin position="448"/>
        <end position="457"/>
    </location>
</feature>
<dbReference type="AlphaFoldDB" id="S8EE64"/>
<feature type="region of interest" description="Disordered" evidence="1">
    <location>
        <begin position="296"/>
        <end position="486"/>
    </location>
</feature>
<name>S8EE64_FOMSC</name>
<sequence>MGKKGPPYDDDPEGKYIVIEAPFPGHKTGKARDKAYWDWLGGWVYYMTGKKEDPIAIYYVHTRDEVIVQLSEDFDITPILGAHVWQEVLTFGDPKYLKRTSFVFEYNYRIRGHPGSHGWEEEWPTGGDPNDPRKFPVKFPYPRPHWATTRGKNCADLALSLPQSRVRTPPPPALPPPPEPEASLFEPYEEPAHLGQARHANIDEELRQAQEREAEAAKMPISDLLLVDKRDPYEEEDAALQFVKQEPVELHIKEEVDIKQETFEPRIKKEHDHLGSEPQPSKEFMAAFNRLEHARYGQEPVAMREPTPQTQPSQEFMAAFMRLEQVREAHGQSTEAPATSDRFSAEEVATTSERGRSATSPPGRARSETWTPGVQVKPEPQEDILPPPPAVAAQPTRDPRLARRDARVKPEREEPRLPPPPSRPENEAIRVKPEPEDHRMPPPAYVRPPEKTQDPRQRGKLPPFKRVKREEDGGPPKRPRTDQRYP</sequence>
<feature type="compositionally biased region" description="Basic and acidic residues" evidence="1">
    <location>
        <begin position="468"/>
        <end position="486"/>
    </location>
</feature>
<dbReference type="eggNOG" id="ENOG502T1NW">
    <property type="taxonomic scope" value="Eukaryota"/>
</dbReference>
<dbReference type="InParanoid" id="S8EE64"/>
<feature type="compositionally biased region" description="Basic and acidic residues" evidence="1">
    <location>
        <begin position="424"/>
        <end position="440"/>
    </location>
</feature>
<feature type="compositionally biased region" description="Basic and acidic residues" evidence="1">
    <location>
        <begin position="397"/>
        <end position="416"/>
    </location>
</feature>
<gene>
    <name evidence="2" type="ORF">FOMPIDRAFT_1047569</name>
</gene>
<dbReference type="OrthoDB" id="2996389at2759"/>
<evidence type="ECO:0000313" key="2">
    <source>
        <dbReference type="EMBL" id="EPT02833.1"/>
    </source>
</evidence>
<organism evidence="2 3">
    <name type="scientific">Fomitopsis schrenkii</name>
    <name type="common">Brown rot fungus</name>
    <dbReference type="NCBI Taxonomy" id="2126942"/>
    <lineage>
        <taxon>Eukaryota</taxon>
        <taxon>Fungi</taxon>
        <taxon>Dikarya</taxon>
        <taxon>Basidiomycota</taxon>
        <taxon>Agaricomycotina</taxon>
        <taxon>Agaricomycetes</taxon>
        <taxon>Polyporales</taxon>
        <taxon>Fomitopsis</taxon>
    </lineage>
</organism>
<dbReference type="HOGENOM" id="CLU_561437_0_0_1"/>
<dbReference type="EMBL" id="KE504133">
    <property type="protein sequence ID" value="EPT02833.1"/>
    <property type="molecule type" value="Genomic_DNA"/>
</dbReference>
<dbReference type="Proteomes" id="UP000015241">
    <property type="component" value="Unassembled WGS sequence"/>
</dbReference>
<reference evidence="2 3" key="1">
    <citation type="journal article" date="2012" name="Science">
        <title>The Paleozoic origin of enzymatic lignin decomposition reconstructed from 31 fungal genomes.</title>
        <authorList>
            <person name="Floudas D."/>
            <person name="Binder M."/>
            <person name="Riley R."/>
            <person name="Barry K."/>
            <person name="Blanchette R.A."/>
            <person name="Henrissat B."/>
            <person name="Martinez A.T."/>
            <person name="Otillar R."/>
            <person name="Spatafora J.W."/>
            <person name="Yadav J.S."/>
            <person name="Aerts A."/>
            <person name="Benoit I."/>
            <person name="Boyd A."/>
            <person name="Carlson A."/>
            <person name="Copeland A."/>
            <person name="Coutinho P.M."/>
            <person name="de Vries R.P."/>
            <person name="Ferreira P."/>
            <person name="Findley K."/>
            <person name="Foster B."/>
            <person name="Gaskell J."/>
            <person name="Glotzer D."/>
            <person name="Gorecki P."/>
            <person name="Heitman J."/>
            <person name="Hesse C."/>
            <person name="Hori C."/>
            <person name="Igarashi K."/>
            <person name="Jurgens J.A."/>
            <person name="Kallen N."/>
            <person name="Kersten P."/>
            <person name="Kohler A."/>
            <person name="Kuees U."/>
            <person name="Kumar T.K.A."/>
            <person name="Kuo A."/>
            <person name="LaButti K."/>
            <person name="Larrondo L.F."/>
            <person name="Lindquist E."/>
            <person name="Ling A."/>
            <person name="Lombard V."/>
            <person name="Lucas S."/>
            <person name="Lundell T."/>
            <person name="Martin R."/>
            <person name="McLaughlin D.J."/>
            <person name="Morgenstern I."/>
            <person name="Morin E."/>
            <person name="Murat C."/>
            <person name="Nagy L.G."/>
            <person name="Nolan M."/>
            <person name="Ohm R.A."/>
            <person name="Patyshakuliyeva A."/>
            <person name="Rokas A."/>
            <person name="Ruiz-Duenas F.J."/>
            <person name="Sabat G."/>
            <person name="Salamov A."/>
            <person name="Samejima M."/>
            <person name="Schmutz J."/>
            <person name="Slot J.C."/>
            <person name="St John F."/>
            <person name="Stenlid J."/>
            <person name="Sun H."/>
            <person name="Sun S."/>
            <person name="Syed K."/>
            <person name="Tsang A."/>
            <person name="Wiebenga A."/>
            <person name="Young D."/>
            <person name="Pisabarro A."/>
            <person name="Eastwood D.C."/>
            <person name="Martin F."/>
            <person name="Cullen D."/>
            <person name="Grigoriev I.V."/>
            <person name="Hibbett D.S."/>
        </authorList>
    </citation>
    <scope>NUCLEOTIDE SEQUENCE</scope>
    <source>
        <strain evidence="3">FP-58527</strain>
    </source>
</reference>
<protein>
    <submittedName>
        <fullName evidence="2">Uncharacterized protein</fullName>
    </submittedName>
</protein>
<keyword evidence="3" id="KW-1185">Reference proteome</keyword>
<accession>S8EE64</accession>
<evidence type="ECO:0000313" key="3">
    <source>
        <dbReference type="Proteomes" id="UP000015241"/>
    </source>
</evidence>